<accession>A0AAP0B651</accession>
<reference evidence="2 3" key="1">
    <citation type="journal article" date="2022" name="Nat. Plants">
        <title>Genomes of leafy and leafless Platanthera orchids illuminate the evolution of mycoheterotrophy.</title>
        <authorList>
            <person name="Li M.H."/>
            <person name="Liu K.W."/>
            <person name="Li Z."/>
            <person name="Lu H.C."/>
            <person name="Ye Q.L."/>
            <person name="Zhang D."/>
            <person name="Wang J.Y."/>
            <person name="Li Y.F."/>
            <person name="Zhong Z.M."/>
            <person name="Liu X."/>
            <person name="Yu X."/>
            <person name="Liu D.K."/>
            <person name="Tu X.D."/>
            <person name="Liu B."/>
            <person name="Hao Y."/>
            <person name="Liao X.Y."/>
            <person name="Jiang Y.T."/>
            <person name="Sun W.H."/>
            <person name="Chen J."/>
            <person name="Chen Y.Q."/>
            <person name="Ai Y."/>
            <person name="Zhai J.W."/>
            <person name="Wu S.S."/>
            <person name="Zhou Z."/>
            <person name="Hsiao Y.Y."/>
            <person name="Wu W.L."/>
            <person name="Chen Y.Y."/>
            <person name="Lin Y.F."/>
            <person name="Hsu J.L."/>
            <person name="Li C.Y."/>
            <person name="Wang Z.W."/>
            <person name="Zhao X."/>
            <person name="Zhong W.Y."/>
            <person name="Ma X.K."/>
            <person name="Ma L."/>
            <person name="Huang J."/>
            <person name="Chen G.Z."/>
            <person name="Huang M.Z."/>
            <person name="Huang L."/>
            <person name="Peng D.H."/>
            <person name="Luo Y.B."/>
            <person name="Zou S.Q."/>
            <person name="Chen S.P."/>
            <person name="Lan S."/>
            <person name="Tsai W.C."/>
            <person name="Van de Peer Y."/>
            <person name="Liu Z.J."/>
        </authorList>
    </citation>
    <scope>NUCLEOTIDE SEQUENCE [LARGE SCALE GENOMIC DNA]</scope>
    <source>
        <strain evidence="2">Lor287</strain>
    </source>
</reference>
<proteinExistence type="predicted"/>
<keyword evidence="3" id="KW-1185">Reference proteome</keyword>
<sequence length="82" mass="9665">MTNEADPNFIGYVKHLTAQLLMDNDMLQLPFPEFKTEKLKTIVDDSVDFLMRETDRVQFAWKYWLILVSFCIFLITVKFSPG</sequence>
<protein>
    <submittedName>
        <fullName evidence="2">Uncharacterized protein</fullName>
    </submittedName>
</protein>
<evidence type="ECO:0000256" key="1">
    <source>
        <dbReference type="SAM" id="Phobius"/>
    </source>
</evidence>
<name>A0AAP0B651_9ASPA</name>
<evidence type="ECO:0000313" key="2">
    <source>
        <dbReference type="EMBL" id="KAK8930584.1"/>
    </source>
</evidence>
<comment type="caution">
    <text evidence="2">The sequence shown here is derived from an EMBL/GenBank/DDBJ whole genome shotgun (WGS) entry which is preliminary data.</text>
</comment>
<dbReference type="AlphaFoldDB" id="A0AAP0B651"/>
<organism evidence="2 3">
    <name type="scientific">Platanthera zijinensis</name>
    <dbReference type="NCBI Taxonomy" id="2320716"/>
    <lineage>
        <taxon>Eukaryota</taxon>
        <taxon>Viridiplantae</taxon>
        <taxon>Streptophyta</taxon>
        <taxon>Embryophyta</taxon>
        <taxon>Tracheophyta</taxon>
        <taxon>Spermatophyta</taxon>
        <taxon>Magnoliopsida</taxon>
        <taxon>Liliopsida</taxon>
        <taxon>Asparagales</taxon>
        <taxon>Orchidaceae</taxon>
        <taxon>Orchidoideae</taxon>
        <taxon>Orchideae</taxon>
        <taxon>Orchidinae</taxon>
        <taxon>Platanthera</taxon>
    </lineage>
</organism>
<feature type="transmembrane region" description="Helical" evidence="1">
    <location>
        <begin position="59"/>
        <end position="79"/>
    </location>
</feature>
<evidence type="ECO:0000313" key="3">
    <source>
        <dbReference type="Proteomes" id="UP001418222"/>
    </source>
</evidence>
<keyword evidence="1" id="KW-1133">Transmembrane helix</keyword>
<gene>
    <name evidence="2" type="ORF">KSP39_PZI016081</name>
</gene>
<keyword evidence="1" id="KW-0472">Membrane</keyword>
<dbReference type="EMBL" id="JBBWWQ010000014">
    <property type="protein sequence ID" value="KAK8930584.1"/>
    <property type="molecule type" value="Genomic_DNA"/>
</dbReference>
<keyword evidence="1" id="KW-0812">Transmembrane</keyword>
<dbReference type="Proteomes" id="UP001418222">
    <property type="component" value="Unassembled WGS sequence"/>
</dbReference>